<reference evidence="2" key="1">
    <citation type="submission" date="2017-05" db="EMBL/GenBank/DDBJ databases">
        <title>Improved OligoMM genomes.</title>
        <authorList>
            <person name="Garzetti D."/>
        </authorList>
    </citation>
    <scope>NUCLEOTIDE SEQUENCE [LARGE SCALE GENOMIC DNA]</scope>
    <source>
        <strain evidence="2">YL45</strain>
    </source>
</reference>
<dbReference type="AlphaFoldDB" id="A0A227KHH1"/>
<keyword evidence="2" id="KW-1185">Reference proteome</keyword>
<organism evidence="1 2">
    <name type="scientific">Turicimonas muris</name>
    <dbReference type="NCBI Taxonomy" id="1796652"/>
    <lineage>
        <taxon>Bacteria</taxon>
        <taxon>Pseudomonadati</taxon>
        <taxon>Pseudomonadota</taxon>
        <taxon>Betaproteobacteria</taxon>
        <taxon>Burkholderiales</taxon>
        <taxon>Sutterellaceae</taxon>
        <taxon>Turicimonas</taxon>
    </lineage>
</organism>
<gene>
    <name evidence="1" type="ORF">ADH67_08860</name>
</gene>
<dbReference type="EMBL" id="NHMP01000005">
    <property type="protein sequence ID" value="OXE47260.1"/>
    <property type="molecule type" value="Genomic_DNA"/>
</dbReference>
<evidence type="ECO:0000313" key="1">
    <source>
        <dbReference type="EMBL" id="OXE47260.1"/>
    </source>
</evidence>
<name>A0A227KHH1_9BURK</name>
<sequence length="63" mass="7219">MKGDIFLAADLWRDKNNQTKKKVENTFQQKDPKAVTGEQKVILIDKEILGWRGLFELLSPAFG</sequence>
<proteinExistence type="predicted"/>
<evidence type="ECO:0000313" key="2">
    <source>
        <dbReference type="Proteomes" id="UP000214610"/>
    </source>
</evidence>
<dbReference type="Proteomes" id="UP000214610">
    <property type="component" value="Unassembled WGS sequence"/>
</dbReference>
<comment type="caution">
    <text evidence="1">The sequence shown here is derived from an EMBL/GenBank/DDBJ whole genome shotgun (WGS) entry which is preliminary data.</text>
</comment>
<protein>
    <submittedName>
        <fullName evidence="1">Uncharacterized protein</fullName>
    </submittedName>
</protein>
<accession>A0A227KHH1</accession>